<reference evidence="2" key="1">
    <citation type="submission" date="2018-05" db="EMBL/GenBank/DDBJ databases">
        <authorList>
            <person name="Lanie J.A."/>
            <person name="Ng W.-L."/>
            <person name="Kazmierczak K.M."/>
            <person name="Andrzejewski T.M."/>
            <person name="Davidsen T.M."/>
            <person name="Wayne K.J."/>
            <person name="Tettelin H."/>
            <person name="Glass J.I."/>
            <person name="Rusch D."/>
            <person name="Podicherti R."/>
            <person name="Tsui H.-C.T."/>
            <person name="Winkler M.E."/>
        </authorList>
    </citation>
    <scope>NUCLEOTIDE SEQUENCE</scope>
</reference>
<dbReference type="AlphaFoldDB" id="A0A382ULV1"/>
<dbReference type="EMBL" id="UINC01145235">
    <property type="protein sequence ID" value="SVD35244.1"/>
    <property type="molecule type" value="Genomic_DNA"/>
</dbReference>
<evidence type="ECO:0000259" key="1">
    <source>
        <dbReference type="Pfam" id="PF21016"/>
    </source>
</evidence>
<dbReference type="Pfam" id="PF21016">
    <property type="entry name" value="RlmN_N"/>
    <property type="match status" value="1"/>
</dbReference>
<proteinExistence type="predicted"/>
<feature type="non-terminal residue" evidence="2">
    <location>
        <position position="33"/>
    </location>
</feature>
<dbReference type="InterPro" id="IPR048641">
    <property type="entry name" value="RlmN_N"/>
</dbReference>
<organism evidence="2">
    <name type="scientific">marine metagenome</name>
    <dbReference type="NCBI Taxonomy" id="408172"/>
    <lineage>
        <taxon>unclassified sequences</taxon>
        <taxon>metagenomes</taxon>
        <taxon>ecological metagenomes</taxon>
    </lineage>
</organism>
<sequence>MKTNNLIGFSYTNLQRFLQEHGVEPYRAHQIFI</sequence>
<feature type="domain" description="Dual-specificity RNA methyltransferase RlmN N-terminal" evidence="1">
    <location>
        <begin position="5"/>
        <end position="32"/>
    </location>
</feature>
<evidence type="ECO:0000313" key="2">
    <source>
        <dbReference type="EMBL" id="SVD35244.1"/>
    </source>
</evidence>
<accession>A0A382ULV1</accession>
<name>A0A382ULV1_9ZZZZ</name>
<protein>
    <recommendedName>
        <fullName evidence="1">Dual-specificity RNA methyltransferase RlmN N-terminal domain-containing protein</fullName>
    </recommendedName>
</protein>
<dbReference type="Gene3D" id="1.10.150.530">
    <property type="match status" value="1"/>
</dbReference>
<gene>
    <name evidence="2" type="ORF">METZ01_LOCUS388098</name>
</gene>